<comment type="similarity">
    <text evidence="1">Belongs to the LEA type SMP family.</text>
</comment>
<evidence type="ECO:0000256" key="1">
    <source>
        <dbReference type="ARBA" id="ARBA00010733"/>
    </source>
</evidence>
<dbReference type="PANTHER" id="PTHR31174:SF4">
    <property type="entry name" value="OS03G0747500 PROTEIN"/>
    <property type="match status" value="1"/>
</dbReference>
<proteinExistence type="inferred from homology"/>
<name>A0AAD8S4M4_LOLMU</name>
<dbReference type="EMBL" id="JAUUTY010000004">
    <property type="protein sequence ID" value="KAK1644082.1"/>
    <property type="molecule type" value="Genomic_DNA"/>
</dbReference>
<dbReference type="AlphaFoldDB" id="A0AAD8S4M4"/>
<evidence type="ECO:0000313" key="5">
    <source>
        <dbReference type="Proteomes" id="UP001231189"/>
    </source>
</evidence>
<gene>
    <name evidence="4" type="ORF">QYE76_061887</name>
</gene>
<evidence type="ECO:0000256" key="2">
    <source>
        <dbReference type="ARBA" id="ARBA00022737"/>
    </source>
</evidence>
<evidence type="ECO:0000313" key="4">
    <source>
        <dbReference type="EMBL" id="KAK1644082.1"/>
    </source>
</evidence>
<dbReference type="PANTHER" id="PTHR31174">
    <property type="entry name" value="SEED MATURATION FAMILY PROTEIN"/>
    <property type="match status" value="1"/>
</dbReference>
<comment type="caution">
    <text evidence="4">The sequence shown here is derived from an EMBL/GenBank/DDBJ whole genome shotgun (WGS) entry which is preliminary data.</text>
</comment>
<reference evidence="4" key="1">
    <citation type="submission" date="2023-07" db="EMBL/GenBank/DDBJ databases">
        <title>A chromosome-level genome assembly of Lolium multiflorum.</title>
        <authorList>
            <person name="Chen Y."/>
            <person name="Copetti D."/>
            <person name="Kolliker R."/>
            <person name="Studer B."/>
        </authorList>
    </citation>
    <scope>NUCLEOTIDE SEQUENCE</scope>
    <source>
        <strain evidence="4">02402/16</strain>
        <tissue evidence="4">Leaf</tissue>
    </source>
</reference>
<dbReference type="Proteomes" id="UP001231189">
    <property type="component" value="Unassembled WGS sequence"/>
</dbReference>
<protein>
    <recommendedName>
        <fullName evidence="3">SMP domain-containing protein</fullName>
    </recommendedName>
</protein>
<keyword evidence="2" id="KW-0677">Repeat</keyword>
<sequence length="180" mass="18655">MTLRVALGLDDVAMKDVVFGYVKDGPLVEPAQEEDLPRQMKGLLNCELFQLFNLRELDKSIISCYVLCAPRPKAIFPPVCVAEGRAIGPGAAIPGGVAEQAEAAAGSNATAALGEDKVTIGDVLRWNATAKLPTDKAVTREDAAAAVEAEAACAPGEAAKPYGVGAALTAAARHNQDEPS</sequence>
<dbReference type="Pfam" id="PF04927">
    <property type="entry name" value="SMP"/>
    <property type="match status" value="1"/>
</dbReference>
<dbReference type="InterPro" id="IPR042971">
    <property type="entry name" value="LEA_SMP"/>
</dbReference>
<feature type="domain" description="SMP" evidence="3">
    <location>
        <begin position="118"/>
        <end position="177"/>
    </location>
</feature>
<accession>A0AAD8S4M4</accession>
<organism evidence="4 5">
    <name type="scientific">Lolium multiflorum</name>
    <name type="common">Italian ryegrass</name>
    <name type="synonym">Lolium perenne subsp. multiflorum</name>
    <dbReference type="NCBI Taxonomy" id="4521"/>
    <lineage>
        <taxon>Eukaryota</taxon>
        <taxon>Viridiplantae</taxon>
        <taxon>Streptophyta</taxon>
        <taxon>Embryophyta</taxon>
        <taxon>Tracheophyta</taxon>
        <taxon>Spermatophyta</taxon>
        <taxon>Magnoliopsida</taxon>
        <taxon>Liliopsida</taxon>
        <taxon>Poales</taxon>
        <taxon>Poaceae</taxon>
        <taxon>BOP clade</taxon>
        <taxon>Pooideae</taxon>
        <taxon>Poodae</taxon>
        <taxon>Poeae</taxon>
        <taxon>Poeae Chloroplast Group 2 (Poeae type)</taxon>
        <taxon>Loliodinae</taxon>
        <taxon>Loliinae</taxon>
        <taxon>Lolium</taxon>
    </lineage>
</organism>
<dbReference type="InterPro" id="IPR007011">
    <property type="entry name" value="LEA_SMP_dom"/>
</dbReference>
<evidence type="ECO:0000259" key="3">
    <source>
        <dbReference type="Pfam" id="PF04927"/>
    </source>
</evidence>
<keyword evidence="5" id="KW-1185">Reference proteome</keyword>